<dbReference type="PATRIC" id="fig|330734.3.peg.2445"/>
<evidence type="ECO:0000313" key="7">
    <source>
        <dbReference type="EMBL" id="AKO52981.1"/>
    </source>
</evidence>
<dbReference type="EC" id="4.1.2.50" evidence="3"/>
<dbReference type="RefSeq" id="WP_048386300.1">
    <property type="nucleotide sequence ID" value="NZ_CP011494.1"/>
</dbReference>
<comment type="pathway">
    <text evidence="1">Purine metabolism; 7-cyano-7-deazaguanine biosynthesis.</text>
</comment>
<protein>
    <recommendedName>
        <fullName evidence="4">6-carboxy-5,6,7,8-tetrahydropterin synthase</fullName>
        <ecNumber evidence="3">4.1.2.50</ecNumber>
    </recommendedName>
    <alternativeName>
        <fullName evidence="5">Queuosine biosynthesis protein QueD</fullName>
    </alternativeName>
</protein>
<evidence type="ECO:0000313" key="8">
    <source>
        <dbReference type="Proteomes" id="UP000036406"/>
    </source>
</evidence>
<evidence type="ECO:0000256" key="2">
    <source>
        <dbReference type="ARBA" id="ARBA00008900"/>
    </source>
</evidence>
<proteinExistence type="inferred from homology"/>
<dbReference type="SUPFAM" id="SSF55620">
    <property type="entry name" value="Tetrahydrobiopterin biosynthesis enzymes-like"/>
    <property type="match status" value="2"/>
</dbReference>
<dbReference type="STRING" id="330734.ABA45_11680"/>
<evidence type="ECO:0000256" key="1">
    <source>
        <dbReference type="ARBA" id="ARBA00005061"/>
    </source>
</evidence>
<evidence type="ECO:0000256" key="4">
    <source>
        <dbReference type="ARBA" id="ARBA00018141"/>
    </source>
</evidence>
<organism evidence="7 8">
    <name type="scientific">Marinobacter psychrophilus</name>
    <dbReference type="NCBI Taxonomy" id="330734"/>
    <lineage>
        <taxon>Bacteria</taxon>
        <taxon>Pseudomonadati</taxon>
        <taxon>Pseudomonadota</taxon>
        <taxon>Gammaproteobacteria</taxon>
        <taxon>Pseudomonadales</taxon>
        <taxon>Marinobacteraceae</taxon>
        <taxon>Marinobacter</taxon>
    </lineage>
</organism>
<evidence type="ECO:0000256" key="3">
    <source>
        <dbReference type="ARBA" id="ARBA00012982"/>
    </source>
</evidence>
<comment type="similarity">
    <text evidence="2">Belongs to the PTPS family. QueD subfamily.</text>
</comment>
<dbReference type="InterPro" id="IPR007115">
    <property type="entry name" value="6-PTP_synth/QueD"/>
</dbReference>
<name>A0A0H4I1W4_9GAMM</name>
<dbReference type="AlphaFoldDB" id="A0A0H4I1W4"/>
<keyword evidence="8" id="KW-1185">Reference proteome</keyword>
<dbReference type="KEGG" id="mpq:ABA45_11680"/>
<dbReference type="Proteomes" id="UP000036406">
    <property type="component" value="Chromosome"/>
</dbReference>
<dbReference type="InterPro" id="IPR038418">
    <property type="entry name" value="6-PTP_synth/QueD_sf"/>
</dbReference>
<dbReference type="EMBL" id="CP011494">
    <property type="protein sequence ID" value="AKO52981.1"/>
    <property type="molecule type" value="Genomic_DNA"/>
</dbReference>
<accession>A0A0H4I1W4</accession>
<dbReference type="Pfam" id="PF01242">
    <property type="entry name" value="PTPS"/>
    <property type="match status" value="1"/>
</dbReference>
<reference evidence="7 8" key="1">
    <citation type="submission" date="2015-05" db="EMBL/GenBank/DDBJ databases">
        <title>Complete genome of Marinobacter psychrophilus strain 20041T isolated from sea-ice of the Canadian Basin.</title>
        <authorList>
            <person name="Song L."/>
            <person name="Ren L."/>
            <person name="Yu Y."/>
            <person name="Wang X."/>
        </authorList>
    </citation>
    <scope>NUCLEOTIDE SEQUENCE [LARGE SCALE GENOMIC DNA]</scope>
    <source>
        <strain evidence="7 8">20041</strain>
    </source>
</reference>
<evidence type="ECO:0000256" key="6">
    <source>
        <dbReference type="ARBA" id="ARBA00048807"/>
    </source>
</evidence>
<evidence type="ECO:0000256" key="5">
    <source>
        <dbReference type="ARBA" id="ARBA00031449"/>
    </source>
</evidence>
<dbReference type="Gene3D" id="3.30.479.10">
    <property type="entry name" value="6-pyruvoyl tetrahydropterin synthase/QueD"/>
    <property type="match status" value="2"/>
</dbReference>
<comment type="catalytic activity">
    <reaction evidence="6">
        <text>7,8-dihydroneopterin 3'-triphosphate + H2O = 6-carboxy-5,6,7,8-tetrahydropterin + triphosphate + acetaldehyde + 2 H(+)</text>
        <dbReference type="Rhea" id="RHEA:27966"/>
        <dbReference type="ChEBI" id="CHEBI:15343"/>
        <dbReference type="ChEBI" id="CHEBI:15377"/>
        <dbReference type="ChEBI" id="CHEBI:15378"/>
        <dbReference type="ChEBI" id="CHEBI:18036"/>
        <dbReference type="ChEBI" id="CHEBI:58462"/>
        <dbReference type="ChEBI" id="CHEBI:61032"/>
        <dbReference type="EC" id="4.1.2.50"/>
    </reaction>
</comment>
<gene>
    <name evidence="7" type="ORF">ABA45_11680</name>
</gene>
<dbReference type="GO" id="GO:0070497">
    <property type="term" value="F:6-carboxytetrahydropterin synthase activity"/>
    <property type="evidence" value="ECO:0007669"/>
    <property type="project" value="UniProtKB-EC"/>
</dbReference>
<sequence length="283" mass="31888">MNHLFVDNLTVIDFAYLDATRGLVGESWIADIVLGGELDEQGMVFDFSHVKRVIKQVIDAQVDHRLVVPKGHPGLLRNDQTPQHFVWPLTNGEQIAHTGPDEAVLWLAGDTVTKAAVATLLEHELKAVLPKNVISVDVHLREEVLEGPYYHYVHGLKKHLGNCQRIAHGHRSPICIHRNEQRDTALEALWAKLWKDTYVGTEEDVSRRFVDDHGTEYIHFEYEANQGEFALTLPASRVYMMDTDTTVELIAGHIADQLKQEFPEDSIRVKAYEGVGKGGMASR</sequence>
<dbReference type="UniPathway" id="UPA00391"/>